<dbReference type="SMART" id="SM00355">
    <property type="entry name" value="ZnF_C2H2"/>
    <property type="match status" value="2"/>
</dbReference>
<feature type="compositionally biased region" description="Basic residues" evidence="7">
    <location>
        <begin position="385"/>
        <end position="397"/>
    </location>
</feature>
<dbReference type="InterPro" id="IPR018253">
    <property type="entry name" value="DnaJ_domain_CS"/>
</dbReference>
<keyword evidence="3" id="KW-0862">Zinc</keyword>
<feature type="compositionally biased region" description="Basic residues" evidence="7">
    <location>
        <begin position="549"/>
        <end position="559"/>
    </location>
</feature>
<keyword evidence="11" id="KW-1185">Reference proteome</keyword>
<evidence type="ECO:0000313" key="10">
    <source>
        <dbReference type="EMBL" id="CAI9739586.1"/>
    </source>
</evidence>
<dbReference type="SUPFAM" id="SSF46565">
    <property type="entry name" value="Chaperone J-domain"/>
    <property type="match status" value="1"/>
</dbReference>
<protein>
    <recommendedName>
        <fullName evidence="4">DnaJ homolog subfamily C member 21</fullName>
    </recommendedName>
</protein>
<feature type="domain" description="C2H2-type" evidence="9">
    <location>
        <begin position="509"/>
        <end position="538"/>
    </location>
</feature>
<dbReference type="InterPro" id="IPR036236">
    <property type="entry name" value="Znf_C2H2_sf"/>
</dbReference>
<dbReference type="FunFam" id="1.10.287.110:FF:000046">
    <property type="entry name" value="dnaJ homolog subfamily C member 21"/>
    <property type="match status" value="1"/>
</dbReference>
<evidence type="ECO:0000256" key="2">
    <source>
        <dbReference type="ARBA" id="ARBA00022771"/>
    </source>
</evidence>
<dbReference type="PANTHER" id="PTHR44029">
    <property type="entry name" value="DNAJ HOMOLOG SUBFAMILY C MEMBER 21"/>
    <property type="match status" value="1"/>
</dbReference>
<dbReference type="PRINTS" id="PR00625">
    <property type="entry name" value="JDOMAIN"/>
</dbReference>
<keyword evidence="6" id="KW-0175">Coiled coil</keyword>
<dbReference type="Pfam" id="PF00226">
    <property type="entry name" value="DnaJ"/>
    <property type="match status" value="1"/>
</dbReference>
<reference evidence="10" key="1">
    <citation type="submission" date="2023-08" db="EMBL/GenBank/DDBJ databases">
        <authorList>
            <person name="Alioto T."/>
            <person name="Alioto T."/>
            <person name="Gomez Garrido J."/>
        </authorList>
    </citation>
    <scope>NUCLEOTIDE SEQUENCE</scope>
</reference>
<feature type="region of interest" description="Disordered" evidence="7">
    <location>
        <begin position="343"/>
        <end position="431"/>
    </location>
</feature>
<dbReference type="AlphaFoldDB" id="A0AA36BTU9"/>
<evidence type="ECO:0000256" key="1">
    <source>
        <dbReference type="ARBA" id="ARBA00022723"/>
    </source>
</evidence>
<dbReference type="EMBL" id="OX597836">
    <property type="protein sequence ID" value="CAI9739586.1"/>
    <property type="molecule type" value="Genomic_DNA"/>
</dbReference>
<evidence type="ECO:0000259" key="9">
    <source>
        <dbReference type="PROSITE" id="PS50157"/>
    </source>
</evidence>
<dbReference type="GO" id="GO:0008270">
    <property type="term" value="F:zinc ion binding"/>
    <property type="evidence" value="ECO:0007669"/>
    <property type="project" value="UniProtKB-KW"/>
</dbReference>
<dbReference type="InterPro" id="IPR001623">
    <property type="entry name" value="DnaJ_domain"/>
</dbReference>
<dbReference type="InterPro" id="IPR022755">
    <property type="entry name" value="Znf_C2H2_jaz"/>
</dbReference>
<keyword evidence="1" id="KW-0479">Metal-binding</keyword>
<dbReference type="Gene3D" id="3.30.160.60">
    <property type="entry name" value="Classic Zinc Finger"/>
    <property type="match status" value="1"/>
</dbReference>
<feature type="compositionally biased region" description="Low complexity" evidence="7">
    <location>
        <begin position="482"/>
        <end position="496"/>
    </location>
</feature>
<evidence type="ECO:0000256" key="3">
    <source>
        <dbReference type="ARBA" id="ARBA00022833"/>
    </source>
</evidence>
<dbReference type="InterPro" id="IPR013087">
    <property type="entry name" value="Znf_C2H2_type"/>
</dbReference>
<evidence type="ECO:0000256" key="5">
    <source>
        <dbReference type="PROSITE-ProRule" id="PRU00042"/>
    </source>
</evidence>
<dbReference type="InterPro" id="IPR051964">
    <property type="entry name" value="Chaperone_stress_response"/>
</dbReference>
<dbReference type="SUPFAM" id="SSF57667">
    <property type="entry name" value="beta-beta-alpha zinc fingers"/>
    <property type="match status" value="1"/>
</dbReference>
<evidence type="ECO:0000259" key="8">
    <source>
        <dbReference type="PROSITE" id="PS50076"/>
    </source>
</evidence>
<dbReference type="PANTHER" id="PTHR44029:SF1">
    <property type="entry name" value="DNAJ HOMOLOG SUBFAMILY C MEMBER 21"/>
    <property type="match status" value="1"/>
</dbReference>
<feature type="region of interest" description="Disordered" evidence="7">
    <location>
        <begin position="464"/>
        <end position="501"/>
    </location>
</feature>
<dbReference type="Pfam" id="PF12171">
    <property type="entry name" value="zf-C2H2_jaz"/>
    <property type="match status" value="1"/>
</dbReference>
<proteinExistence type="predicted"/>
<dbReference type="SMART" id="SM00271">
    <property type="entry name" value="DnaJ"/>
    <property type="match status" value="1"/>
</dbReference>
<evidence type="ECO:0000256" key="4">
    <source>
        <dbReference type="ARBA" id="ARBA00074367"/>
    </source>
</evidence>
<dbReference type="CDD" id="cd06257">
    <property type="entry name" value="DnaJ"/>
    <property type="match status" value="1"/>
</dbReference>
<dbReference type="SMART" id="SM00451">
    <property type="entry name" value="ZnF_U1"/>
    <property type="match status" value="2"/>
</dbReference>
<evidence type="ECO:0000313" key="11">
    <source>
        <dbReference type="Proteomes" id="UP001162480"/>
    </source>
</evidence>
<dbReference type="Pfam" id="PF21884">
    <property type="entry name" value="ZUO1-like_ZHD"/>
    <property type="match status" value="1"/>
</dbReference>
<dbReference type="GO" id="GO:0003676">
    <property type="term" value="F:nucleic acid binding"/>
    <property type="evidence" value="ECO:0007669"/>
    <property type="project" value="InterPro"/>
</dbReference>
<dbReference type="Proteomes" id="UP001162480">
    <property type="component" value="Chromosome 23"/>
</dbReference>
<feature type="coiled-coil region" evidence="6">
    <location>
        <begin position="183"/>
        <end position="243"/>
    </location>
</feature>
<dbReference type="InterPro" id="IPR003604">
    <property type="entry name" value="Matrin/U1-like-C_Znf_C2H2"/>
</dbReference>
<evidence type="ECO:0000256" key="6">
    <source>
        <dbReference type="SAM" id="Coils"/>
    </source>
</evidence>
<name>A0AA36BTU9_OCTVU</name>
<evidence type="ECO:0000256" key="7">
    <source>
        <dbReference type="SAM" id="MobiDB-lite"/>
    </source>
</evidence>
<gene>
    <name evidence="10" type="ORF">OCTVUL_1B013774</name>
</gene>
<dbReference type="PROSITE" id="PS50157">
    <property type="entry name" value="ZINC_FINGER_C2H2_2"/>
    <property type="match status" value="1"/>
</dbReference>
<organism evidence="10 11">
    <name type="scientific">Octopus vulgaris</name>
    <name type="common">Common octopus</name>
    <dbReference type="NCBI Taxonomy" id="6645"/>
    <lineage>
        <taxon>Eukaryota</taxon>
        <taxon>Metazoa</taxon>
        <taxon>Spiralia</taxon>
        <taxon>Lophotrochozoa</taxon>
        <taxon>Mollusca</taxon>
        <taxon>Cephalopoda</taxon>
        <taxon>Coleoidea</taxon>
        <taxon>Octopodiformes</taxon>
        <taxon>Octopoda</taxon>
        <taxon>Incirrata</taxon>
        <taxon>Octopodidae</taxon>
        <taxon>Octopus</taxon>
    </lineage>
</organism>
<accession>A0AA36BTU9</accession>
<feature type="compositionally biased region" description="Basic and acidic residues" evidence="7">
    <location>
        <begin position="403"/>
        <end position="431"/>
    </location>
</feature>
<feature type="compositionally biased region" description="Polar residues" evidence="7">
    <location>
        <begin position="534"/>
        <end position="547"/>
    </location>
</feature>
<dbReference type="InterPro" id="IPR054076">
    <property type="entry name" value="ZUO1-like_ZHD"/>
</dbReference>
<feature type="domain" description="J" evidence="8">
    <location>
        <begin position="3"/>
        <end position="69"/>
    </location>
</feature>
<dbReference type="PROSITE" id="PS50076">
    <property type="entry name" value="DNAJ_2"/>
    <property type="match status" value="1"/>
</dbReference>
<dbReference type="PROSITE" id="PS00636">
    <property type="entry name" value="DNAJ_1"/>
    <property type="match status" value="1"/>
</dbReference>
<dbReference type="Gene3D" id="1.10.287.110">
    <property type="entry name" value="DnaJ domain"/>
    <property type="match status" value="1"/>
</dbReference>
<dbReference type="InterPro" id="IPR036869">
    <property type="entry name" value="J_dom_sf"/>
</dbReference>
<feature type="region of interest" description="Disordered" evidence="7">
    <location>
        <begin position="525"/>
        <end position="559"/>
    </location>
</feature>
<dbReference type="PROSITE" id="PS00028">
    <property type="entry name" value="ZINC_FINGER_C2H2_1"/>
    <property type="match status" value="2"/>
</dbReference>
<sequence>MKCHYEVLGVPFDVGDEELKKSYKKLALKWHPDKNPENITESTIQFRCIKQAYEVLSDPQERAWYDKHRDAILHGGLGKGDFEDNSLNIFQFFNSSCYSGYGDDENGFYSVYRNVFDILAEEDYNYMENKDPDMKIPSFGRSDSNFDEVVNVFYGYWSSYCTAKSYVWVEKFDTREAPERRTRRLMEAENKKLRDAAKKERNEEIRQLVAFVKKRDKRVKAHKEELERRALELAQKSEEMRKKQVRERLKLLENYQEPEWSATSKVEKEIKELESLHQKEFGDKFSEDLSSEEDADYAGELFCVACNKAFKSDKAFANHERSKKHKENVILLKQEMEEDEAAMVNSMTEKKNDSSEALSDIPVDDEDLDLNSDDIVEETSERKQKMSKKQKKKKKQQRLLAQKNDDNSDSGDKKKEQKKVEEASKLAQDFEGKVRVNEKDVIINNHPEEQKKVIKTFENLVEESVSKKSDGQTLQNKENITEESTTNVTEESTTNATEEKTMQNDTALHFCNVCGKDYPSRNKLFDHLKETGHQSRLTKNAAPTVQGKSSKKTKKKEKR</sequence>
<keyword evidence="2 5" id="KW-0863">Zinc-finger</keyword>
<dbReference type="GO" id="GO:0005737">
    <property type="term" value="C:cytoplasm"/>
    <property type="evidence" value="ECO:0007669"/>
    <property type="project" value="TreeGrafter"/>
</dbReference>
<feature type="compositionally biased region" description="Acidic residues" evidence="7">
    <location>
        <begin position="362"/>
        <end position="378"/>
    </location>
</feature>